<name>A0A3Q1JP41_ANATE</name>
<dbReference type="GeneTree" id="ENSGT00940000177065"/>
<accession>A0A3Q1JP41</accession>
<protein>
    <submittedName>
        <fullName evidence="1">Uncharacterized protein</fullName>
    </submittedName>
</protein>
<dbReference type="OrthoDB" id="8915729at2759"/>
<reference evidence="1" key="3">
    <citation type="submission" date="2025-09" db="UniProtKB">
        <authorList>
            <consortium name="Ensembl"/>
        </authorList>
    </citation>
    <scope>IDENTIFICATION</scope>
</reference>
<dbReference type="Proteomes" id="UP000265040">
    <property type="component" value="Chromosome 13"/>
</dbReference>
<organism evidence="1 2">
    <name type="scientific">Anabas testudineus</name>
    <name type="common">Climbing perch</name>
    <name type="synonym">Anthias testudineus</name>
    <dbReference type="NCBI Taxonomy" id="64144"/>
    <lineage>
        <taxon>Eukaryota</taxon>
        <taxon>Metazoa</taxon>
        <taxon>Chordata</taxon>
        <taxon>Craniata</taxon>
        <taxon>Vertebrata</taxon>
        <taxon>Euteleostomi</taxon>
        <taxon>Actinopterygii</taxon>
        <taxon>Neopterygii</taxon>
        <taxon>Teleostei</taxon>
        <taxon>Neoteleostei</taxon>
        <taxon>Acanthomorphata</taxon>
        <taxon>Anabantaria</taxon>
        <taxon>Anabantiformes</taxon>
        <taxon>Anabantoidei</taxon>
        <taxon>Anabantidae</taxon>
        <taxon>Anabas</taxon>
    </lineage>
</organism>
<proteinExistence type="predicted"/>
<reference evidence="1" key="1">
    <citation type="submission" date="2021-04" db="EMBL/GenBank/DDBJ databases">
        <authorList>
            <consortium name="Wellcome Sanger Institute Data Sharing"/>
        </authorList>
    </citation>
    <scope>NUCLEOTIDE SEQUENCE [LARGE SCALE GENOMIC DNA]</scope>
</reference>
<dbReference type="InParanoid" id="A0A3Q1JP41"/>
<dbReference type="AlphaFoldDB" id="A0A3Q1JP41"/>
<reference evidence="1" key="2">
    <citation type="submission" date="2025-08" db="UniProtKB">
        <authorList>
            <consortium name="Ensembl"/>
        </authorList>
    </citation>
    <scope>IDENTIFICATION</scope>
</reference>
<dbReference type="Ensembl" id="ENSATET00000032959.2">
    <property type="protein sequence ID" value="ENSATEP00000032484.2"/>
    <property type="gene ID" value="ENSATEG00000022378.2"/>
</dbReference>
<evidence type="ECO:0000313" key="2">
    <source>
        <dbReference type="Proteomes" id="UP000265040"/>
    </source>
</evidence>
<sequence>MNTSGGFLNDLLTPAVRFSPWVTALLGPKAPKLSSVDCRGFTGIPVTKTTSVSVRSKMIEPFSSAQRDEITHGNQSEFVLFISDFLLLNVSPWEEKSHHSFEELVHQLDGERHHVHLMMEEMMRESDRCSSYLSM</sequence>
<keyword evidence="2" id="KW-1185">Reference proteome</keyword>
<evidence type="ECO:0000313" key="1">
    <source>
        <dbReference type="Ensembl" id="ENSATEP00000032484.2"/>
    </source>
</evidence>